<comment type="similarity">
    <text evidence="2">Belongs to the peptidase S9B family.</text>
</comment>
<evidence type="ECO:0000313" key="11">
    <source>
        <dbReference type="Ensembl" id="ENSSGRP00000024319.1"/>
    </source>
</evidence>
<keyword evidence="4" id="KW-0812">Transmembrane</keyword>
<organism evidence="11 12">
    <name type="scientific">Sinocyclocheilus grahami</name>
    <name type="common">Dianchi golden-line fish</name>
    <name type="synonym">Barbus grahami</name>
    <dbReference type="NCBI Taxonomy" id="75366"/>
    <lineage>
        <taxon>Eukaryota</taxon>
        <taxon>Metazoa</taxon>
        <taxon>Chordata</taxon>
        <taxon>Craniata</taxon>
        <taxon>Vertebrata</taxon>
        <taxon>Euteleostomi</taxon>
        <taxon>Actinopterygii</taxon>
        <taxon>Neopterygii</taxon>
        <taxon>Teleostei</taxon>
        <taxon>Ostariophysi</taxon>
        <taxon>Cypriniformes</taxon>
        <taxon>Cyprinidae</taxon>
        <taxon>Cyprininae</taxon>
        <taxon>Sinocyclocheilus</taxon>
    </lineage>
</organism>
<evidence type="ECO:0000256" key="2">
    <source>
        <dbReference type="ARBA" id="ARBA00006150"/>
    </source>
</evidence>
<evidence type="ECO:0000259" key="10">
    <source>
        <dbReference type="Pfam" id="PF00326"/>
    </source>
</evidence>
<dbReference type="GO" id="GO:1901379">
    <property type="term" value="P:regulation of potassium ion transmembrane transport"/>
    <property type="evidence" value="ECO:0007669"/>
    <property type="project" value="TreeGrafter"/>
</dbReference>
<dbReference type="SUPFAM" id="SSF53474">
    <property type="entry name" value="alpha/beta-Hydrolases"/>
    <property type="match status" value="1"/>
</dbReference>
<feature type="domain" description="Peptidase S9 prolyl oligopeptidase catalytic" evidence="10">
    <location>
        <begin position="25"/>
        <end position="134"/>
    </location>
</feature>
<reference evidence="11" key="2">
    <citation type="submission" date="2025-09" db="UniProtKB">
        <authorList>
            <consortium name="Ensembl"/>
        </authorList>
    </citation>
    <scope>IDENTIFICATION</scope>
</reference>
<dbReference type="InterPro" id="IPR050278">
    <property type="entry name" value="Serine_Prot_S9B/DPPIV"/>
</dbReference>
<dbReference type="AlphaFoldDB" id="A0A672LF40"/>
<keyword evidence="12" id="KW-1185">Reference proteome</keyword>
<dbReference type="GO" id="GO:0006508">
    <property type="term" value="P:proteolysis"/>
    <property type="evidence" value="ECO:0007669"/>
    <property type="project" value="InterPro"/>
</dbReference>
<comment type="subcellular location">
    <subcellularLocation>
        <location evidence="1">Cell membrane</location>
        <topology evidence="1">Single-pass type II membrane protein</topology>
    </subcellularLocation>
</comment>
<evidence type="ECO:0000313" key="12">
    <source>
        <dbReference type="Proteomes" id="UP000472262"/>
    </source>
</evidence>
<proteinExistence type="inferred from homology"/>
<evidence type="ECO:0000256" key="3">
    <source>
        <dbReference type="ARBA" id="ARBA00022475"/>
    </source>
</evidence>
<evidence type="ECO:0000256" key="9">
    <source>
        <dbReference type="ARBA" id="ARBA00023180"/>
    </source>
</evidence>
<keyword evidence="5" id="KW-0735">Signal-anchor</keyword>
<dbReference type="Proteomes" id="UP000472262">
    <property type="component" value="Unassembled WGS sequence"/>
</dbReference>
<dbReference type="Pfam" id="PF00326">
    <property type="entry name" value="Peptidase_S9"/>
    <property type="match status" value="1"/>
</dbReference>
<dbReference type="Gene3D" id="3.40.50.1820">
    <property type="entry name" value="alpha/beta hydrolase"/>
    <property type="match status" value="1"/>
</dbReference>
<evidence type="ECO:0000256" key="6">
    <source>
        <dbReference type="ARBA" id="ARBA00022989"/>
    </source>
</evidence>
<dbReference type="GO" id="GO:0008236">
    <property type="term" value="F:serine-type peptidase activity"/>
    <property type="evidence" value="ECO:0007669"/>
    <property type="project" value="InterPro"/>
</dbReference>
<keyword evidence="3" id="KW-1003">Cell membrane</keyword>
<evidence type="ECO:0000256" key="4">
    <source>
        <dbReference type="ARBA" id="ARBA00022692"/>
    </source>
</evidence>
<keyword evidence="9" id="KW-0325">Glycoprotein</keyword>
<name>A0A672LF40_SINGR</name>
<keyword evidence="8" id="KW-1015">Disulfide bond</keyword>
<dbReference type="PANTHER" id="PTHR11731">
    <property type="entry name" value="PROTEASE FAMILY S9B,C DIPEPTIDYL-PEPTIDASE IV-RELATED"/>
    <property type="match status" value="1"/>
</dbReference>
<dbReference type="InterPro" id="IPR029058">
    <property type="entry name" value="AB_hydrolase_fold"/>
</dbReference>
<dbReference type="GO" id="GO:0008076">
    <property type="term" value="C:voltage-gated potassium channel complex"/>
    <property type="evidence" value="ECO:0007669"/>
    <property type="project" value="TreeGrafter"/>
</dbReference>
<sequence>MHSKSKHLLNVLLASKREHFTNVVWMIKYQKIADVASAFSERFLGPPKPDRRAYEMANLAYRASQFIDKKFLIIHPTADEKVHFQHTAKFISRLISERANYTLQIYPDEGHFIHNEGTRQHLSQSLVNFFEECFRLPDRVFEEALEEDSEEEG</sequence>
<keyword evidence="7" id="KW-0472">Membrane</keyword>
<reference evidence="11" key="1">
    <citation type="submission" date="2025-08" db="UniProtKB">
        <authorList>
            <consortium name="Ensembl"/>
        </authorList>
    </citation>
    <scope>IDENTIFICATION</scope>
</reference>
<evidence type="ECO:0000256" key="7">
    <source>
        <dbReference type="ARBA" id="ARBA00023136"/>
    </source>
</evidence>
<dbReference type="InterPro" id="IPR001375">
    <property type="entry name" value="Peptidase_S9_cat"/>
</dbReference>
<dbReference type="Ensembl" id="ENSSGRT00000026216.1">
    <property type="protein sequence ID" value="ENSSGRP00000024319.1"/>
    <property type="gene ID" value="ENSSGRG00000014290.1"/>
</dbReference>
<dbReference type="OMA" id="IRDNEAN"/>
<evidence type="ECO:0000256" key="5">
    <source>
        <dbReference type="ARBA" id="ARBA00022968"/>
    </source>
</evidence>
<protein>
    <recommendedName>
        <fullName evidence="10">Peptidase S9 prolyl oligopeptidase catalytic domain-containing protein</fullName>
    </recommendedName>
</protein>
<dbReference type="PANTHER" id="PTHR11731:SF20">
    <property type="entry name" value="DIPEPTIDYL AMINOPEPTIDASE-LIKE PROTEIN 6"/>
    <property type="match status" value="1"/>
</dbReference>
<evidence type="ECO:0000256" key="1">
    <source>
        <dbReference type="ARBA" id="ARBA00004401"/>
    </source>
</evidence>
<keyword evidence="6" id="KW-1133">Transmembrane helix</keyword>
<accession>A0A672LF40</accession>
<evidence type="ECO:0000256" key="8">
    <source>
        <dbReference type="ARBA" id="ARBA00023157"/>
    </source>
</evidence>
<dbReference type="GO" id="GO:0015459">
    <property type="term" value="F:potassium channel regulator activity"/>
    <property type="evidence" value="ECO:0007669"/>
    <property type="project" value="TreeGrafter"/>
</dbReference>
<dbReference type="InParanoid" id="A0A672LF40"/>